<comment type="caution">
    <text evidence="1">The sequence shown here is derived from an EMBL/GenBank/DDBJ whole genome shotgun (WGS) entry which is preliminary data.</text>
</comment>
<name>A0ACC0ABU5_CATRO</name>
<gene>
    <name evidence="1" type="ORF">M9H77_27201</name>
</gene>
<dbReference type="Proteomes" id="UP001060085">
    <property type="component" value="Linkage Group LG06"/>
</dbReference>
<evidence type="ECO:0000313" key="1">
    <source>
        <dbReference type="EMBL" id="KAI5658408.1"/>
    </source>
</evidence>
<reference evidence="2" key="1">
    <citation type="journal article" date="2023" name="Nat. Plants">
        <title>Single-cell RNA sequencing provides a high-resolution roadmap for understanding the multicellular compartmentation of specialized metabolism.</title>
        <authorList>
            <person name="Sun S."/>
            <person name="Shen X."/>
            <person name="Li Y."/>
            <person name="Li Y."/>
            <person name="Wang S."/>
            <person name="Li R."/>
            <person name="Zhang H."/>
            <person name="Shen G."/>
            <person name="Guo B."/>
            <person name="Wei J."/>
            <person name="Xu J."/>
            <person name="St-Pierre B."/>
            <person name="Chen S."/>
            <person name="Sun C."/>
        </authorList>
    </citation>
    <scope>NUCLEOTIDE SEQUENCE [LARGE SCALE GENOMIC DNA]</scope>
</reference>
<dbReference type="EMBL" id="CM044706">
    <property type="protein sequence ID" value="KAI5658408.1"/>
    <property type="molecule type" value="Genomic_DNA"/>
</dbReference>
<protein>
    <submittedName>
        <fullName evidence="1">Uncharacterized protein</fullName>
    </submittedName>
</protein>
<accession>A0ACC0ABU5</accession>
<sequence length="112" mass="12043">MKTAFQLGLQSSYDHVFGSVRGLHYPLAEERSTAECVTQLVYVANASCSMVGTAALWRARKGLKLRLVPGKIRLTQDGKSLVPKGTQIPYSAIVDLVAWLTGGIGALGLIRV</sequence>
<proteinExistence type="predicted"/>
<keyword evidence="2" id="KW-1185">Reference proteome</keyword>
<evidence type="ECO:0000313" key="2">
    <source>
        <dbReference type="Proteomes" id="UP001060085"/>
    </source>
</evidence>
<organism evidence="1 2">
    <name type="scientific">Catharanthus roseus</name>
    <name type="common">Madagascar periwinkle</name>
    <name type="synonym">Vinca rosea</name>
    <dbReference type="NCBI Taxonomy" id="4058"/>
    <lineage>
        <taxon>Eukaryota</taxon>
        <taxon>Viridiplantae</taxon>
        <taxon>Streptophyta</taxon>
        <taxon>Embryophyta</taxon>
        <taxon>Tracheophyta</taxon>
        <taxon>Spermatophyta</taxon>
        <taxon>Magnoliopsida</taxon>
        <taxon>eudicotyledons</taxon>
        <taxon>Gunneridae</taxon>
        <taxon>Pentapetalae</taxon>
        <taxon>asterids</taxon>
        <taxon>lamiids</taxon>
        <taxon>Gentianales</taxon>
        <taxon>Apocynaceae</taxon>
        <taxon>Rauvolfioideae</taxon>
        <taxon>Vinceae</taxon>
        <taxon>Catharanthinae</taxon>
        <taxon>Catharanthus</taxon>
    </lineage>
</organism>